<gene>
    <name evidence="3" type="ORF">ABRY95_06195</name>
    <name evidence="1" type="ORF">ABRY98_10775</name>
    <name evidence="4" type="ORF">ABRZ05_11665</name>
    <name evidence="5" type="ORF">ABRZ11_11320</name>
    <name evidence="2" type="ORF">ABRZ12_03430</name>
</gene>
<sequence>MKIKRLEQMRESQRNYHRRSQWLMRDGLFIPHVYGKDPRTALSWWDEVGFILGGRRVMVHWRHPRWVYENEIQDRAWSQAGDPPKHNVLTEFVPHYKQVGRSRKRIEYYTRPTPQGEAGAYYDRVDAISTTLRAEGIDFDVPASYRRERLSWSTSVHLVVPLEVRDEAELRVVADLGKRLLQGKTTIEQEFPGYRYGREQWLAERSTMEEDLKLKV</sequence>
<dbReference type="AlphaFoldDB" id="A0AB39GI68"/>
<dbReference type="EMBL" id="CP158272">
    <property type="protein sequence ID" value="XDJ98379.1"/>
    <property type="molecule type" value="Genomic_DNA"/>
</dbReference>
<protein>
    <submittedName>
        <fullName evidence="2">Uncharacterized protein</fullName>
    </submittedName>
</protein>
<organism evidence="2">
    <name type="scientific">Castellaniella ginsengisoli</name>
    <dbReference type="NCBI Taxonomy" id="546114"/>
    <lineage>
        <taxon>Bacteria</taxon>
        <taxon>Pseudomonadati</taxon>
        <taxon>Pseudomonadota</taxon>
        <taxon>Betaproteobacteria</taxon>
        <taxon>Burkholderiales</taxon>
        <taxon>Alcaligenaceae</taxon>
        <taxon>Castellaniella</taxon>
    </lineage>
</organism>
<dbReference type="EMBL" id="CP158269">
    <property type="protein sequence ID" value="XDJ87413.1"/>
    <property type="molecule type" value="Genomic_DNA"/>
</dbReference>
<dbReference type="EMBL" id="CP158273">
    <property type="protein sequence ID" value="XDJ95731.1"/>
    <property type="molecule type" value="Genomic_DNA"/>
</dbReference>
<dbReference type="EMBL" id="CP158270">
    <property type="protein sequence ID" value="XDJ91357.1"/>
    <property type="molecule type" value="Genomic_DNA"/>
</dbReference>
<dbReference type="EMBL" id="CP158271">
    <property type="protein sequence ID" value="XDJ94588.1"/>
    <property type="molecule type" value="Genomic_DNA"/>
</dbReference>
<reference evidence="2" key="1">
    <citation type="submission" date="2024-05" db="EMBL/GenBank/DDBJ databases">
        <authorList>
            <person name="Luo Y.-C."/>
            <person name="Nicholds J."/>
            <person name="Mortimer T."/>
            <person name="Maboni G."/>
        </authorList>
    </citation>
    <scope>NUCLEOTIDE SEQUENCE</scope>
    <source>
        <strain evidence="4">124370</strain>
        <strain evidence="5">124566</strain>
        <strain evidence="3">124953</strain>
        <strain evidence="2">130308</strain>
        <strain evidence="1">130416</strain>
    </source>
</reference>
<evidence type="ECO:0000313" key="1">
    <source>
        <dbReference type="EMBL" id="XDJ87413.1"/>
    </source>
</evidence>
<evidence type="ECO:0000313" key="3">
    <source>
        <dbReference type="EMBL" id="XDJ94588.1"/>
    </source>
</evidence>
<proteinExistence type="predicted"/>
<evidence type="ECO:0000313" key="4">
    <source>
        <dbReference type="EMBL" id="XDJ95731.1"/>
    </source>
</evidence>
<name>A0AB39GI68_9BURK</name>
<evidence type="ECO:0000313" key="5">
    <source>
        <dbReference type="EMBL" id="XDJ98379.1"/>
    </source>
</evidence>
<evidence type="ECO:0000313" key="2">
    <source>
        <dbReference type="EMBL" id="XDJ91357.1"/>
    </source>
</evidence>
<accession>A0AB39GI68</accession>
<dbReference type="RefSeq" id="WP_368648929.1">
    <property type="nucleotide sequence ID" value="NZ_CP158269.1"/>
</dbReference>